<dbReference type="Proteomes" id="UP001642409">
    <property type="component" value="Unassembled WGS sequence"/>
</dbReference>
<comment type="caution">
    <text evidence="2">The sequence shown here is derived from an EMBL/GenBank/DDBJ whole genome shotgun (WGS) entry which is preliminary data.</text>
</comment>
<accession>A0ABP1JW17</accession>
<organism evidence="2 3">
    <name type="scientific">Hexamita inflata</name>
    <dbReference type="NCBI Taxonomy" id="28002"/>
    <lineage>
        <taxon>Eukaryota</taxon>
        <taxon>Metamonada</taxon>
        <taxon>Diplomonadida</taxon>
        <taxon>Hexamitidae</taxon>
        <taxon>Hexamitinae</taxon>
        <taxon>Hexamita</taxon>
    </lineage>
</organism>
<proteinExistence type="predicted"/>
<name>A0ABP1JW17_9EUKA</name>
<reference evidence="2 3" key="1">
    <citation type="submission" date="2024-07" db="EMBL/GenBank/DDBJ databases">
        <authorList>
            <person name="Akdeniz Z."/>
        </authorList>
    </citation>
    <scope>NUCLEOTIDE SEQUENCE [LARGE SCALE GENOMIC DNA]</scope>
</reference>
<feature type="chain" id="PRO_5045313760" evidence="1">
    <location>
        <begin position="20"/>
        <end position="304"/>
    </location>
</feature>
<sequence length="304" mass="32794">MFGMTGYLNGIILISMISAELQLNEGIFNNIGLIGFTNGSSSSYNNIYVQIQIKDNHGLYIGAIAGRIFTNQWQAQNITVNESYISGNRLLGLFTSSTQTGNIIQCSFSSSYIFADNQDQAFIGGLIGDTENSLVVQQCIVQNISLFSNNTYAWSISAGLIGDTHDHLTMVQQTIVQSSNVQSYGAVQQFVSSAGLIACAYRSITTQDVQVSNMNILASSSTYLSSCAGLVSKICNQTITTTNTKITSIQIYCQGIPFEVGIVFTYGTQTIYNIDNTQTHGTNSINDTPITNCVSVATYSQSGC</sequence>
<evidence type="ECO:0000313" key="2">
    <source>
        <dbReference type="EMBL" id="CAL6046465.1"/>
    </source>
</evidence>
<dbReference type="EMBL" id="CAXDID020000168">
    <property type="protein sequence ID" value="CAL6046465.1"/>
    <property type="molecule type" value="Genomic_DNA"/>
</dbReference>
<keyword evidence="1" id="KW-0732">Signal</keyword>
<feature type="signal peptide" evidence="1">
    <location>
        <begin position="1"/>
        <end position="19"/>
    </location>
</feature>
<keyword evidence="3" id="KW-1185">Reference proteome</keyword>
<evidence type="ECO:0000256" key="1">
    <source>
        <dbReference type="SAM" id="SignalP"/>
    </source>
</evidence>
<gene>
    <name evidence="2" type="ORF">HINF_LOCUS41738</name>
</gene>
<protein>
    <submittedName>
        <fullName evidence="2">Hypothetical_protein</fullName>
    </submittedName>
</protein>
<evidence type="ECO:0000313" key="3">
    <source>
        <dbReference type="Proteomes" id="UP001642409"/>
    </source>
</evidence>